<name>A0A820JUT5_9BILA</name>
<gene>
    <name evidence="2" type="ORF">OKA104_LOCUS47801</name>
</gene>
<feature type="non-terminal residue" evidence="2">
    <location>
        <position position="1"/>
    </location>
</feature>
<comment type="caution">
    <text evidence="2">The sequence shown here is derived from an EMBL/GenBank/DDBJ whole genome shotgun (WGS) entry which is preliminary data.</text>
</comment>
<reference evidence="2" key="1">
    <citation type="submission" date="2021-02" db="EMBL/GenBank/DDBJ databases">
        <authorList>
            <person name="Nowell W R."/>
        </authorList>
    </citation>
    <scope>NUCLEOTIDE SEQUENCE</scope>
</reference>
<evidence type="ECO:0000313" key="3">
    <source>
        <dbReference type="Proteomes" id="UP000663881"/>
    </source>
</evidence>
<dbReference type="EMBL" id="CAJOAY010019566">
    <property type="protein sequence ID" value="CAF4331615.1"/>
    <property type="molecule type" value="Genomic_DNA"/>
</dbReference>
<feature type="non-terminal residue" evidence="2">
    <location>
        <position position="228"/>
    </location>
</feature>
<sequence>MTKICQQVFLIFIIFFFQNVNCRILNPAIGILTESKIYLAKIKELDYTHDDLHLIYHHHDPVYPLQTFAPNNIIHRLYICSPSTIYTLDLQVGSHIVPFLPIDDTPCRANLVYLSGQTTLLWTLRHTVMLFDFNEMFKERLWNSTSPILNMIYNDTDIDNNAMHFYLSVSVADQQSVVVHCRTDRRSRIVPFQSCLFIDSGYHEVSTLAYDENRLYVSDRIAQKIYVL</sequence>
<dbReference type="AlphaFoldDB" id="A0A820JUT5"/>
<keyword evidence="1" id="KW-0732">Signal</keyword>
<dbReference type="Proteomes" id="UP000663881">
    <property type="component" value="Unassembled WGS sequence"/>
</dbReference>
<accession>A0A820JUT5</accession>
<feature type="signal peptide" evidence="1">
    <location>
        <begin position="1"/>
        <end position="22"/>
    </location>
</feature>
<evidence type="ECO:0000256" key="1">
    <source>
        <dbReference type="SAM" id="SignalP"/>
    </source>
</evidence>
<evidence type="ECO:0000313" key="2">
    <source>
        <dbReference type="EMBL" id="CAF4331615.1"/>
    </source>
</evidence>
<protein>
    <submittedName>
        <fullName evidence="2">Uncharacterized protein</fullName>
    </submittedName>
</protein>
<proteinExistence type="predicted"/>
<dbReference type="SUPFAM" id="SSF63829">
    <property type="entry name" value="Calcium-dependent phosphotriesterase"/>
    <property type="match status" value="1"/>
</dbReference>
<organism evidence="2 3">
    <name type="scientific">Adineta steineri</name>
    <dbReference type="NCBI Taxonomy" id="433720"/>
    <lineage>
        <taxon>Eukaryota</taxon>
        <taxon>Metazoa</taxon>
        <taxon>Spiralia</taxon>
        <taxon>Gnathifera</taxon>
        <taxon>Rotifera</taxon>
        <taxon>Eurotatoria</taxon>
        <taxon>Bdelloidea</taxon>
        <taxon>Adinetida</taxon>
        <taxon>Adinetidae</taxon>
        <taxon>Adineta</taxon>
    </lineage>
</organism>
<feature type="chain" id="PRO_5032756144" evidence="1">
    <location>
        <begin position="23"/>
        <end position="228"/>
    </location>
</feature>